<gene>
    <name evidence="2" type="ORF">H9843_02700</name>
</gene>
<comment type="caution">
    <text evidence="2">The sequence shown here is derived from an EMBL/GenBank/DDBJ whole genome shotgun (WGS) entry which is preliminary data.</text>
</comment>
<name>A0A9E2NUZ4_9LACO</name>
<dbReference type="Proteomes" id="UP000824180">
    <property type="component" value="Unassembled WGS sequence"/>
</dbReference>
<feature type="compositionally biased region" description="Low complexity" evidence="1">
    <location>
        <begin position="88"/>
        <end position="102"/>
    </location>
</feature>
<reference evidence="2" key="1">
    <citation type="journal article" date="2021" name="PeerJ">
        <title>Extensive microbial diversity within the chicken gut microbiome revealed by metagenomics and culture.</title>
        <authorList>
            <person name="Gilroy R."/>
            <person name="Ravi A."/>
            <person name="Getino M."/>
            <person name="Pursley I."/>
            <person name="Horton D.L."/>
            <person name="Alikhan N.F."/>
            <person name="Baker D."/>
            <person name="Gharbi K."/>
            <person name="Hall N."/>
            <person name="Watson M."/>
            <person name="Adriaenssens E.M."/>
            <person name="Foster-Nyarko E."/>
            <person name="Jarju S."/>
            <person name="Secka A."/>
            <person name="Antonio M."/>
            <person name="Oren A."/>
            <person name="Chaudhuri R.R."/>
            <person name="La Ragione R."/>
            <person name="Hildebrand F."/>
            <person name="Pallen M.J."/>
        </authorList>
    </citation>
    <scope>NUCLEOTIDE SEQUENCE</scope>
    <source>
        <strain evidence="2">876</strain>
    </source>
</reference>
<organism evidence="2 3">
    <name type="scientific">Candidatus Limosilactobacillus merdavium</name>
    <dbReference type="NCBI Taxonomy" id="2838651"/>
    <lineage>
        <taxon>Bacteria</taxon>
        <taxon>Bacillati</taxon>
        <taxon>Bacillota</taxon>
        <taxon>Bacilli</taxon>
        <taxon>Lactobacillales</taxon>
        <taxon>Lactobacillaceae</taxon>
        <taxon>Limosilactobacillus</taxon>
    </lineage>
</organism>
<feature type="region of interest" description="Disordered" evidence="1">
    <location>
        <begin position="1"/>
        <end position="176"/>
    </location>
</feature>
<feature type="compositionally biased region" description="Polar residues" evidence="1">
    <location>
        <begin position="61"/>
        <end position="71"/>
    </location>
</feature>
<evidence type="ECO:0000313" key="2">
    <source>
        <dbReference type="EMBL" id="MBU3829788.1"/>
    </source>
</evidence>
<dbReference type="AlphaFoldDB" id="A0A9E2NUZ4"/>
<proteinExistence type="predicted"/>
<protein>
    <submittedName>
        <fullName evidence="2">Uncharacterized protein</fullName>
    </submittedName>
</protein>
<feature type="compositionally biased region" description="Basic residues" evidence="1">
    <location>
        <begin position="319"/>
        <end position="328"/>
    </location>
</feature>
<evidence type="ECO:0000256" key="1">
    <source>
        <dbReference type="SAM" id="MobiDB-lite"/>
    </source>
</evidence>
<feature type="compositionally biased region" description="Low complexity" evidence="1">
    <location>
        <begin position="154"/>
        <end position="167"/>
    </location>
</feature>
<feature type="compositionally biased region" description="Basic and acidic residues" evidence="1">
    <location>
        <begin position="278"/>
        <end position="311"/>
    </location>
</feature>
<accession>A0A9E2NUZ4</accession>
<feature type="compositionally biased region" description="Basic and acidic residues" evidence="1">
    <location>
        <begin position="140"/>
        <end position="151"/>
    </location>
</feature>
<feature type="compositionally biased region" description="Low complexity" evidence="1">
    <location>
        <begin position="199"/>
        <end position="209"/>
    </location>
</feature>
<dbReference type="EMBL" id="JAHLFK010000023">
    <property type="protein sequence ID" value="MBU3829788.1"/>
    <property type="molecule type" value="Genomic_DNA"/>
</dbReference>
<feature type="region of interest" description="Disordered" evidence="1">
    <location>
        <begin position="198"/>
        <end position="349"/>
    </location>
</feature>
<reference evidence="2" key="2">
    <citation type="submission" date="2021-04" db="EMBL/GenBank/DDBJ databases">
        <authorList>
            <person name="Gilroy R."/>
        </authorList>
    </citation>
    <scope>NUCLEOTIDE SEQUENCE</scope>
    <source>
        <strain evidence="2">876</strain>
    </source>
</reference>
<sequence>MNNNSSDSDNKNAKKKISFDINSVKEQAADDSESSETKMPVFSIRKPQAKSAEAAEKNPELENSQVPTSEQPVFEIHNDEQSQEKNNASVLASSSPASAAPVVDDDEEKPQITVQSKIPAASDSAESKRPKSDFGTTIDDDLKTSWEKKGETFPVSSVASESPSANEDQTSLSESIQASFDSLDSLNRDIERLQKEIDAASASSVAESEVPSELSTNDDQSMTREAYRDSMNTVQDSEDESVEQKEEQPQQSNVSRPRPPRPQKVEGEKVEPIIVTPEEEKQSKPKVEWNGPEIKREEKQPVKKVERRETSHQQPVTRRSSHHAKQKPQKQSGVLGKSFLTMFGLGNKR</sequence>
<evidence type="ECO:0000313" key="3">
    <source>
        <dbReference type="Proteomes" id="UP000824180"/>
    </source>
</evidence>